<comment type="caution">
    <text evidence="1">The sequence shown here is derived from an EMBL/GenBank/DDBJ whole genome shotgun (WGS) entry which is preliminary data.</text>
</comment>
<evidence type="ECO:0000313" key="2">
    <source>
        <dbReference type="Proteomes" id="UP000093451"/>
    </source>
</evidence>
<accession>A0AB36EIU5</accession>
<dbReference type="Proteomes" id="UP000093451">
    <property type="component" value="Unassembled WGS sequence"/>
</dbReference>
<dbReference type="EMBL" id="LXKT01000029">
    <property type="protein sequence ID" value="OCJ32805.1"/>
    <property type="molecule type" value="Genomic_DNA"/>
</dbReference>
<sequence length="62" mass="7027">MAVPYADDEYAPVFNDAVHDKVSLERMDPDRRRNLMAFACHSWVGGDEFEQGKKLIVILSGD</sequence>
<evidence type="ECO:0000313" key="1">
    <source>
        <dbReference type="EMBL" id="OCJ32805.1"/>
    </source>
</evidence>
<name>A0AB36EIU5_AGRTU</name>
<organism evidence="1 2">
    <name type="scientific">Agrobacterium tumefaciens</name>
    <dbReference type="NCBI Taxonomy" id="358"/>
    <lineage>
        <taxon>Bacteria</taxon>
        <taxon>Pseudomonadati</taxon>
        <taxon>Pseudomonadota</taxon>
        <taxon>Alphaproteobacteria</taxon>
        <taxon>Hyphomicrobiales</taxon>
        <taxon>Rhizobiaceae</taxon>
        <taxon>Rhizobium/Agrobacterium group</taxon>
        <taxon>Agrobacterium</taxon>
        <taxon>Agrobacterium tumefaciens complex</taxon>
    </lineage>
</organism>
<gene>
    <name evidence="1" type="ORF">A6U91_21750</name>
</gene>
<proteinExistence type="predicted"/>
<protein>
    <submittedName>
        <fullName evidence="1">Uncharacterized protein</fullName>
    </submittedName>
</protein>
<dbReference type="AlphaFoldDB" id="A0AB36EIU5"/>
<reference evidence="1 2" key="1">
    <citation type="journal article" date="2016" name="PeerJ">
        <title>Gall-ID: tools for genotyping gall-causing phytopathogenic bacteria.</title>
        <authorList>
            <person name="Davis E.W.II."/>
            <person name="Weisberg A.J."/>
            <person name="Tabima J.F."/>
            <person name="Grunwald N.J."/>
            <person name="Chang J.H."/>
        </authorList>
    </citation>
    <scope>NUCLEOTIDE SEQUENCE [LARGE SCALE GENOMIC DNA]</scope>
    <source>
        <strain evidence="1 2">N2/73</strain>
    </source>
</reference>